<gene>
    <name evidence="2" type="ordered locus">Desdi_0738</name>
</gene>
<dbReference type="HOGENOM" id="CLU_1882377_0_0_9"/>
<evidence type="ECO:0000313" key="3">
    <source>
        <dbReference type="Proteomes" id="UP000010797"/>
    </source>
</evidence>
<dbReference type="Proteomes" id="UP000010797">
    <property type="component" value="Chromosome"/>
</dbReference>
<proteinExistence type="predicted"/>
<accession>L0F5E5</accession>
<name>L0F5E5_DESDL</name>
<organism evidence="2 3">
    <name type="scientific">Desulfitobacterium dichloroeliminans (strain LMG P-21439 / DCA1)</name>
    <dbReference type="NCBI Taxonomy" id="871963"/>
    <lineage>
        <taxon>Bacteria</taxon>
        <taxon>Bacillati</taxon>
        <taxon>Bacillota</taxon>
        <taxon>Clostridia</taxon>
        <taxon>Eubacteriales</taxon>
        <taxon>Desulfitobacteriaceae</taxon>
        <taxon>Desulfitobacterium</taxon>
    </lineage>
</organism>
<feature type="transmembrane region" description="Helical" evidence="1">
    <location>
        <begin position="50"/>
        <end position="69"/>
    </location>
</feature>
<sequence length="135" mass="15212">MIRDFFKTDESYKIQVAEYKRKDAFTAIVVWAVVMGIYYLMGQLYANNGVYLGIPVNLVLASLCIALVLLRKEKMTTIGFTRKNAFKSIVLGCSLGLVLVIANSVMNIIWGSQLAQIQGILTNFIYYLNSTCVFY</sequence>
<keyword evidence="1" id="KW-0812">Transmembrane</keyword>
<evidence type="ECO:0000313" key="2">
    <source>
        <dbReference type="EMBL" id="AGA68265.1"/>
    </source>
</evidence>
<reference evidence="3" key="1">
    <citation type="submission" date="2012-02" db="EMBL/GenBank/DDBJ databases">
        <title>Complete sequence of Desulfitobacterium dichloroeliminans LMG P-21439.</title>
        <authorList>
            <person name="Lucas S."/>
            <person name="Han J."/>
            <person name="Lapidus A."/>
            <person name="Cheng J.-F."/>
            <person name="Goodwin L."/>
            <person name="Pitluck S."/>
            <person name="Peters L."/>
            <person name="Ovchinnikova G."/>
            <person name="Teshima H."/>
            <person name="Detter J.C."/>
            <person name="Han C."/>
            <person name="Tapia R."/>
            <person name="Land M."/>
            <person name="Hauser L."/>
            <person name="Kyrpides N."/>
            <person name="Ivanova N."/>
            <person name="Pagani I."/>
            <person name="Kruse T."/>
            <person name="de Vos W.M."/>
            <person name="Boon N."/>
            <person name="Smidt H."/>
            <person name="Woyke T."/>
        </authorList>
    </citation>
    <scope>NUCLEOTIDE SEQUENCE [LARGE SCALE GENOMIC DNA]</scope>
    <source>
        <strain evidence="3">LMG P-21439 / DCA1</strain>
    </source>
</reference>
<feature type="transmembrane region" description="Helical" evidence="1">
    <location>
        <begin position="24"/>
        <end position="44"/>
    </location>
</feature>
<keyword evidence="1" id="KW-0472">Membrane</keyword>
<dbReference type="STRING" id="871963.Desdi_0738"/>
<protein>
    <submittedName>
        <fullName evidence="2">Uncharacterized protein</fullName>
    </submittedName>
</protein>
<keyword evidence="3" id="KW-1185">Reference proteome</keyword>
<dbReference type="EMBL" id="CP003344">
    <property type="protein sequence ID" value="AGA68265.1"/>
    <property type="molecule type" value="Genomic_DNA"/>
</dbReference>
<dbReference type="RefSeq" id="WP_015261267.1">
    <property type="nucleotide sequence ID" value="NC_019903.1"/>
</dbReference>
<keyword evidence="1" id="KW-1133">Transmembrane helix</keyword>
<evidence type="ECO:0000256" key="1">
    <source>
        <dbReference type="SAM" id="Phobius"/>
    </source>
</evidence>
<dbReference type="AlphaFoldDB" id="L0F5E5"/>
<dbReference type="KEGG" id="ddl:Desdi_0738"/>
<feature type="transmembrane region" description="Helical" evidence="1">
    <location>
        <begin position="89"/>
        <end position="110"/>
    </location>
</feature>